<dbReference type="GO" id="GO:0005509">
    <property type="term" value="F:calcium ion binding"/>
    <property type="evidence" value="ECO:0007669"/>
    <property type="project" value="TreeGrafter"/>
</dbReference>
<dbReference type="GO" id="GO:0035091">
    <property type="term" value="F:phosphatidylinositol binding"/>
    <property type="evidence" value="ECO:0007669"/>
    <property type="project" value="TreeGrafter"/>
</dbReference>
<dbReference type="InterPro" id="IPR000008">
    <property type="entry name" value="C2_dom"/>
</dbReference>
<dbReference type="InterPro" id="IPR041611">
    <property type="entry name" value="SKICH"/>
</dbReference>
<evidence type="ECO:0000256" key="4">
    <source>
        <dbReference type="SAM" id="MobiDB-lite"/>
    </source>
</evidence>
<dbReference type="PROSITE" id="PS50004">
    <property type="entry name" value="C2"/>
    <property type="match status" value="3"/>
</dbReference>
<dbReference type="GO" id="GO:0005789">
    <property type="term" value="C:endoplasmic reticulum membrane"/>
    <property type="evidence" value="ECO:0007669"/>
    <property type="project" value="TreeGrafter"/>
</dbReference>
<evidence type="ECO:0000256" key="1">
    <source>
        <dbReference type="ARBA" id="ARBA00022692"/>
    </source>
</evidence>
<dbReference type="EMBL" id="OE002234">
    <property type="protein sequence ID" value="CAD7458384.1"/>
    <property type="molecule type" value="Genomic_DNA"/>
</dbReference>
<dbReference type="Pfam" id="PF17751">
    <property type="entry name" value="SKICH"/>
    <property type="match status" value="1"/>
</dbReference>
<feature type="coiled-coil region" evidence="3">
    <location>
        <begin position="304"/>
        <end position="431"/>
    </location>
</feature>
<feature type="coiled-coil region" evidence="3">
    <location>
        <begin position="172"/>
        <end position="279"/>
    </location>
</feature>
<dbReference type="InterPro" id="IPR035892">
    <property type="entry name" value="C2_domain_sf"/>
</dbReference>
<sequence>MASGSSSNGDPSKVSFVDLSSVLTEYSIPHICEISPQSLLEKSQYGKVIFHEIADSYPTDADICCRYSMTNGVTYCHGDRVSLYKVGWRYAEEFLHFEWAPGPPESTQTEFQILFKANNLPKDVHEIYQFCYMTANNEMCGASGPFQFHRSDDNELCIVEEQDGMVVVRSRSAVAQEKLREAERTSESLKQEKTELENKLQKLQDNHDKMKRELEETLSQLGILHTEKQSLEKKFADMAHMERHMSRLQQNLLSIDTDKNDAEMKLRKAESHIQVLTATVDTLASDKEHMSELLRTEAKQSSEMGQYKNQVESLQHMLDVLTQSKEMVAQELRVELATNAQSKEDLLRLENAVKELKGKLTVLESEKLLLLKQLDELQKKDAEKSRELKELHTEKAVLQKALDTAMEDSAKVDLVKQVEELKRNKDLMLSQLIQAAGVDKSNKELIAELTSRLPITVQESVKLKKQLAQTQEELVDHRRCLADALLVKTSLTKKLEKIDIAGKTNCRELEERNELLEKNIVLLRNELEIAKAKVAQSAPDSFSRIFSQMEDNKQELEAKLKEAREGEKEQTNRLETIQQRLQEIHPEMLKTSEETSAMQMTYLTQNEELKKLRENLISLQGQVNDFEVLTEASWNFRNIPQEVITLEDEVQSTECFVESSHMRVIQLEQRGLELRQEMQVLTQQLETAEDRLRGFVSQRKTLQKKIVDSEELERQLLREHLEVAPPFQDGSNSTNDQAKEQFLNKLENSATFSQKSGSQLEEELKLRLKLAAAEYRKLYLEKQKVERRLLKLCQKLSDRSRVTLTSTGNEPEEAPIAELVNVSSTEPALASSSQVKGGPDFCFICPICSVSFPPVPSSSWSMTCSPGSLQCEDLSHYLHPAAMFVGASLERTIKFLVCSVKEDLLKLGTTHETARLSVTDNDFVGVCTSTLASVYANNVIGADANTDNIGASKEDDIATQVVPKKIGGMNILSVLYSFAKKFGTVAAVYLLGYYDLSVAWIIGPVILSVIRDEFKKENELRRNIAKAAAMSNEKEVILARIDDLPSWVFFPDVERVEWLNRILRQVWPNLNHWAKGLLKDTIEPSVRDALVAYKLHGFRFDKMILGSIPLRVGGVKVYDRNVDRNEIILDMDLFYAGDCDISFFLSGIRGGIKDFQIHGMMRVVLKPLIQQMPLVGGIQLFFLNNPTIDFNLVGVADLLDMPGLRFMSPARCVFIRTNSLYMTYPLPLGPLVISVKTNKSKESWQQGVLRVHVVEAKDLMKKDITMLGKGKSDPYAIVSVGAQEFRTHTIDNSINPKWDFWCESIVFEPQGQLLEIKLLDADDVADDESLGSDECHSGLWSHNTHNSLSQCTVGTLDLTTARKWHLRGLDCLNLTAWINFALPHCLCRQFEVEDLGGQILHARLFDKDPGEDDFLGRATVDVSNVVKKGNVDLWLNLEQAKHGMVHIRLLWLRLSSDIADLKAAIIETQELRVTSMSTALLTVFVDSAKNLREARPGKKPDSYVVLSVSKKEERTNMQSRTPDPVWEQGYTFLVNNPESDTLHVKVLDQKTEIVIGTLVYNLNQLLELKDMSLDSQPHRLTKSGPDAKIILSLQLKILKHEETVEDSSLPNGEGKSDIISAIGNIGSLARIDSLKKPPSTPSKSIGESSPLKKQGSKESLQSGSSLSQTHVDDVMTVTTAPLPVESSPPTTLRNRMLSDTSSAGEAGLGRIQLTLRYSVQRQRLIIVVHKIANLPLRDPANIPDPYVKLYLLPERSKDSKRKTETVKDNCNPVYDHTIEYIMSQGELNSKQLEVSVVTRKGLFSSGSPVIGQALVNLADYDLNKAVTSWYDLLPEVSRD</sequence>
<keyword evidence="2" id="KW-1133">Transmembrane helix</keyword>
<protein>
    <recommendedName>
        <fullName evidence="5">C2 domain-containing protein</fullName>
    </recommendedName>
</protein>
<dbReference type="CDD" id="cd04030">
    <property type="entry name" value="C2C_KIAA1228"/>
    <property type="match status" value="1"/>
</dbReference>
<dbReference type="GO" id="GO:0006869">
    <property type="term" value="P:lipid transport"/>
    <property type="evidence" value="ECO:0007669"/>
    <property type="project" value="InterPro"/>
</dbReference>
<dbReference type="GO" id="GO:0008429">
    <property type="term" value="F:phosphatidylethanolamine binding"/>
    <property type="evidence" value="ECO:0007669"/>
    <property type="project" value="TreeGrafter"/>
</dbReference>
<dbReference type="Pfam" id="PF17047">
    <property type="entry name" value="SMP_LBD"/>
    <property type="match status" value="1"/>
</dbReference>
<evidence type="ECO:0000259" key="5">
    <source>
        <dbReference type="PROSITE" id="PS50004"/>
    </source>
</evidence>
<dbReference type="InterPro" id="IPR051634">
    <property type="entry name" value="Extended_Synaptotagmin"/>
</dbReference>
<keyword evidence="1" id="KW-0812">Transmembrane</keyword>
<dbReference type="CDD" id="cd21670">
    <property type="entry name" value="SMP_ESyt"/>
    <property type="match status" value="1"/>
</dbReference>
<evidence type="ECO:0000256" key="2">
    <source>
        <dbReference type="ARBA" id="ARBA00022989"/>
    </source>
</evidence>
<dbReference type="PANTHER" id="PTHR45761">
    <property type="entry name" value="EXTENDED SYNAPTOTAGMIN-LIKE PROTEIN 2, ISOFORM C"/>
    <property type="match status" value="1"/>
</dbReference>
<dbReference type="SMART" id="SM00239">
    <property type="entry name" value="C2"/>
    <property type="match status" value="3"/>
</dbReference>
<dbReference type="GO" id="GO:0061817">
    <property type="term" value="P:endoplasmic reticulum-plasma membrane tethering"/>
    <property type="evidence" value="ECO:0007669"/>
    <property type="project" value="InterPro"/>
</dbReference>
<dbReference type="InterPro" id="IPR037752">
    <property type="entry name" value="C2C_KIAA1228"/>
</dbReference>
<accession>A0A7R9IHD4</accession>
<feature type="region of interest" description="Disordered" evidence="4">
    <location>
        <begin position="1630"/>
        <end position="1668"/>
    </location>
</feature>
<name>A0A7R9IHD4_9NEOP</name>
<dbReference type="InterPro" id="IPR039010">
    <property type="entry name" value="Synaptotagmin_SMP"/>
</dbReference>
<dbReference type="Gene3D" id="2.60.40.150">
    <property type="entry name" value="C2 domain"/>
    <property type="match status" value="4"/>
</dbReference>
<dbReference type="FunFam" id="2.60.40.150:FF:000093">
    <property type="entry name" value="Extended synaptotagmin 3"/>
    <property type="match status" value="1"/>
</dbReference>
<evidence type="ECO:0000256" key="3">
    <source>
        <dbReference type="SAM" id="Coils"/>
    </source>
</evidence>
<dbReference type="GO" id="GO:0005544">
    <property type="term" value="F:calcium-dependent phospholipid binding"/>
    <property type="evidence" value="ECO:0007669"/>
    <property type="project" value="TreeGrafter"/>
</dbReference>
<dbReference type="InterPro" id="IPR037749">
    <property type="entry name" value="Ext_Synaptotagmin_C2B"/>
</dbReference>
<dbReference type="SUPFAM" id="SSF49562">
    <property type="entry name" value="C2 domain (Calcium/lipid-binding domain, CaLB)"/>
    <property type="match status" value="4"/>
</dbReference>
<keyword evidence="3" id="KW-0175">Coiled coil</keyword>
<feature type="domain" description="C2" evidence="5">
    <location>
        <begin position="1460"/>
        <end position="1582"/>
    </location>
</feature>
<dbReference type="GO" id="GO:0031210">
    <property type="term" value="F:phosphatidylcholine binding"/>
    <property type="evidence" value="ECO:0007669"/>
    <property type="project" value="TreeGrafter"/>
</dbReference>
<dbReference type="CDD" id="cd04050">
    <property type="entry name" value="C2B_Synaptotagmin-like"/>
    <property type="match status" value="1"/>
</dbReference>
<feature type="compositionally biased region" description="Low complexity" evidence="4">
    <location>
        <begin position="1651"/>
        <end position="1668"/>
    </location>
</feature>
<keyword evidence="2" id="KW-0472">Membrane</keyword>
<evidence type="ECO:0000313" key="6">
    <source>
        <dbReference type="EMBL" id="CAD7458384.1"/>
    </source>
</evidence>
<gene>
    <name evidence="6" type="ORF">TTEB3V08_LOCUS6364</name>
</gene>
<feature type="domain" description="C2" evidence="5">
    <location>
        <begin position="1227"/>
        <end position="1352"/>
    </location>
</feature>
<feature type="domain" description="C2" evidence="5">
    <location>
        <begin position="1707"/>
        <end position="1830"/>
    </location>
</feature>
<proteinExistence type="predicted"/>
<feature type="coiled-coil region" evidence="3">
    <location>
        <begin position="506"/>
        <end position="629"/>
    </location>
</feature>
<reference evidence="6" key="1">
    <citation type="submission" date="2020-11" db="EMBL/GenBank/DDBJ databases">
        <authorList>
            <person name="Tran Van P."/>
        </authorList>
    </citation>
    <scope>NUCLEOTIDE SEQUENCE</scope>
</reference>
<dbReference type="Pfam" id="PF00168">
    <property type="entry name" value="C2"/>
    <property type="match status" value="4"/>
</dbReference>
<organism evidence="6">
    <name type="scientific">Timema tahoe</name>
    <dbReference type="NCBI Taxonomy" id="61484"/>
    <lineage>
        <taxon>Eukaryota</taxon>
        <taxon>Metazoa</taxon>
        <taxon>Ecdysozoa</taxon>
        <taxon>Arthropoda</taxon>
        <taxon>Hexapoda</taxon>
        <taxon>Insecta</taxon>
        <taxon>Pterygota</taxon>
        <taxon>Neoptera</taxon>
        <taxon>Polyneoptera</taxon>
        <taxon>Phasmatodea</taxon>
        <taxon>Timematodea</taxon>
        <taxon>Timematoidea</taxon>
        <taxon>Timematidae</taxon>
        <taxon>Timema</taxon>
    </lineage>
</organism>
<dbReference type="Gene3D" id="2.60.40.2840">
    <property type="match status" value="1"/>
</dbReference>
<dbReference type="PANTHER" id="PTHR45761:SF1">
    <property type="entry name" value="EXTENDED SYNAPTOTAGMIN-LIKE PROTEIN 2, ISOFORM C"/>
    <property type="match status" value="1"/>
</dbReference>
<feature type="coiled-coil region" evidence="3">
    <location>
        <begin position="664"/>
        <end position="719"/>
    </location>
</feature>